<dbReference type="EMBL" id="CP036525">
    <property type="protein sequence ID" value="QDT04175.1"/>
    <property type="molecule type" value="Genomic_DNA"/>
</dbReference>
<dbReference type="KEGG" id="rlc:K227x_25640"/>
<evidence type="ECO:0000313" key="2">
    <source>
        <dbReference type="EMBL" id="QDT04175.1"/>
    </source>
</evidence>
<dbReference type="GO" id="GO:0047061">
    <property type="term" value="F:glucose-fructose oxidoreductase activity"/>
    <property type="evidence" value="ECO:0007669"/>
    <property type="project" value="UniProtKB-EC"/>
</dbReference>
<dbReference type="InterPro" id="IPR036291">
    <property type="entry name" value="NAD(P)-bd_dom_sf"/>
</dbReference>
<sequence length="621" mass="67881">MVDKLTSEQREVGEHNYYSAVGSYYDVNRRDFLRGIVSAGAVSGAGLGAAYFGYGKVNDPVRVAVIGTGDEGNVLIGGCNPEYVEVKAICDIRPFSQHRAFHGDWSSPSALARRPGLLSVAGYKDEAEARRNVKVYDGSNGGIMACLDDPDIEAIIIALPLWLHAPVAAQAMERGLHVLTEKLMAHNVAQCKVMSRMAGELKDTAGNPLHLATGHQRHYNVKYDNAINLIRWGLLGQLHHIRAQWHRSNVPGADSWKMPLPGGEKGAGGKRFDKIAGDIRNRQGRLKTATDPEEIVRLQQELAMFQAWDADKNVNPADFGYKDFTMGDQVVTAMEELHRWRLYDRTGAGLMAELGSHQLDAVSIFLSSLRNDGKKVHPLSVHAVGGLHIMPEDRSVGDHVYCMYEFPGPEYEKTFDVGYYDQIENYPASVMNKSSKQWERTGAVPGYENDPNKKVVVTYSSINGNGFGGWGEVVMGTKGTLVLDKETDALLYRNSDTSSKVGVAKQAGGYALDTSSSGDFAAPIAKAADSGPVSRGYREEIEHWAYCIRNPDKENQPRCYPEVAMGDAVIALGTNVALKNANAGKGGHLQFKEEWFDIDNDAVPDGSDIAAETAFMKKPVA</sequence>
<dbReference type="SUPFAM" id="SSF55347">
    <property type="entry name" value="Glyceraldehyde-3-phosphate dehydrogenase-like, C-terminal domain"/>
    <property type="match status" value="1"/>
</dbReference>
<dbReference type="PANTHER" id="PTHR43818:SF12">
    <property type="entry name" value="NADH-DEPENDENT DEHYDROGENASE-RELATED"/>
    <property type="match status" value="1"/>
</dbReference>
<evidence type="ECO:0000313" key="3">
    <source>
        <dbReference type="Proteomes" id="UP000318538"/>
    </source>
</evidence>
<keyword evidence="2" id="KW-0560">Oxidoreductase</keyword>
<accession>A0A517NAL6</accession>
<dbReference type="AlphaFoldDB" id="A0A517NAL6"/>
<proteinExistence type="predicted"/>
<name>A0A517NAL6_9BACT</name>
<dbReference type="Proteomes" id="UP000318538">
    <property type="component" value="Chromosome"/>
</dbReference>
<dbReference type="EC" id="1.1.99.28" evidence="2"/>
<feature type="domain" description="Gfo/Idh/MocA-like oxidoreductase N-terminal" evidence="1">
    <location>
        <begin position="62"/>
        <end position="203"/>
    </location>
</feature>
<keyword evidence="3" id="KW-1185">Reference proteome</keyword>
<protein>
    <submittedName>
        <fullName evidence="2">Glucose--fructose oxidoreductase</fullName>
        <ecNumber evidence="2">1.1.99.28</ecNumber>
    </submittedName>
</protein>
<dbReference type="RefSeq" id="WP_145169694.1">
    <property type="nucleotide sequence ID" value="NZ_CP036525.1"/>
</dbReference>
<dbReference type="OrthoDB" id="9792935at2"/>
<organism evidence="2 3">
    <name type="scientific">Rubripirellula lacrimiformis</name>
    <dbReference type="NCBI Taxonomy" id="1930273"/>
    <lineage>
        <taxon>Bacteria</taxon>
        <taxon>Pseudomonadati</taxon>
        <taxon>Planctomycetota</taxon>
        <taxon>Planctomycetia</taxon>
        <taxon>Pirellulales</taxon>
        <taxon>Pirellulaceae</taxon>
        <taxon>Rubripirellula</taxon>
    </lineage>
</organism>
<dbReference type="Gene3D" id="3.30.360.10">
    <property type="entry name" value="Dihydrodipicolinate Reductase, domain 2"/>
    <property type="match status" value="1"/>
</dbReference>
<dbReference type="PANTHER" id="PTHR43818">
    <property type="entry name" value="BCDNA.GH03377"/>
    <property type="match status" value="1"/>
</dbReference>
<dbReference type="SUPFAM" id="SSF51735">
    <property type="entry name" value="NAD(P)-binding Rossmann-fold domains"/>
    <property type="match status" value="1"/>
</dbReference>
<dbReference type="Gene3D" id="3.40.50.720">
    <property type="entry name" value="NAD(P)-binding Rossmann-like Domain"/>
    <property type="match status" value="1"/>
</dbReference>
<evidence type="ECO:0000259" key="1">
    <source>
        <dbReference type="Pfam" id="PF01408"/>
    </source>
</evidence>
<dbReference type="GO" id="GO:0000166">
    <property type="term" value="F:nucleotide binding"/>
    <property type="evidence" value="ECO:0007669"/>
    <property type="project" value="InterPro"/>
</dbReference>
<reference evidence="2 3" key="1">
    <citation type="submission" date="2019-02" db="EMBL/GenBank/DDBJ databases">
        <title>Deep-cultivation of Planctomycetes and their phenomic and genomic characterization uncovers novel biology.</title>
        <authorList>
            <person name="Wiegand S."/>
            <person name="Jogler M."/>
            <person name="Boedeker C."/>
            <person name="Pinto D."/>
            <person name="Vollmers J."/>
            <person name="Rivas-Marin E."/>
            <person name="Kohn T."/>
            <person name="Peeters S.H."/>
            <person name="Heuer A."/>
            <person name="Rast P."/>
            <person name="Oberbeckmann S."/>
            <person name="Bunk B."/>
            <person name="Jeske O."/>
            <person name="Meyerdierks A."/>
            <person name="Storesund J.E."/>
            <person name="Kallscheuer N."/>
            <person name="Luecker S."/>
            <person name="Lage O.M."/>
            <person name="Pohl T."/>
            <person name="Merkel B.J."/>
            <person name="Hornburger P."/>
            <person name="Mueller R.-W."/>
            <person name="Bruemmer F."/>
            <person name="Labrenz M."/>
            <person name="Spormann A.M."/>
            <person name="Op den Camp H."/>
            <person name="Overmann J."/>
            <person name="Amann R."/>
            <person name="Jetten M.S.M."/>
            <person name="Mascher T."/>
            <person name="Medema M.H."/>
            <person name="Devos D.P."/>
            <person name="Kaster A.-K."/>
            <person name="Ovreas L."/>
            <person name="Rohde M."/>
            <person name="Galperin M.Y."/>
            <person name="Jogler C."/>
        </authorList>
    </citation>
    <scope>NUCLEOTIDE SEQUENCE [LARGE SCALE GENOMIC DNA]</scope>
    <source>
        <strain evidence="2 3">K22_7</strain>
    </source>
</reference>
<gene>
    <name evidence="2" type="primary">gfo_4</name>
    <name evidence="2" type="ORF">K227x_25640</name>
</gene>
<dbReference type="InterPro" id="IPR000683">
    <property type="entry name" value="Gfo/Idh/MocA-like_OxRdtase_N"/>
</dbReference>
<dbReference type="Pfam" id="PF01408">
    <property type="entry name" value="GFO_IDH_MocA"/>
    <property type="match status" value="1"/>
</dbReference>
<dbReference type="InterPro" id="IPR050463">
    <property type="entry name" value="Gfo/Idh/MocA_oxidrdct_glycsds"/>
</dbReference>